<comment type="subcellular location">
    <subcellularLocation>
        <location evidence="8">Cytoplasm</location>
    </subcellularLocation>
</comment>
<dbReference type="AlphaFoldDB" id="A0AA48HU99"/>
<dbReference type="InterPro" id="IPR003721">
    <property type="entry name" value="Pantoate_ligase"/>
</dbReference>
<comment type="miscellaneous">
    <text evidence="8">The reaction proceeds by a bi uni uni bi ping pong mechanism.</text>
</comment>
<feature type="binding site" evidence="8">
    <location>
        <position position="61"/>
    </location>
    <ligand>
        <name>beta-alanine</name>
        <dbReference type="ChEBI" id="CHEBI:57966"/>
    </ligand>
</feature>
<name>A0AA48HU99_9ALTE</name>
<dbReference type="Pfam" id="PF02569">
    <property type="entry name" value="Pantoate_ligase"/>
    <property type="match status" value="1"/>
</dbReference>
<keyword evidence="4 8" id="KW-0566">Pantothenate biosynthesis</keyword>
<dbReference type="Gene3D" id="3.40.50.620">
    <property type="entry name" value="HUPs"/>
    <property type="match status" value="1"/>
</dbReference>
<comment type="catalytic activity">
    <reaction evidence="7 8">
        <text>(R)-pantoate + beta-alanine + ATP = (R)-pantothenate + AMP + diphosphate + H(+)</text>
        <dbReference type="Rhea" id="RHEA:10912"/>
        <dbReference type="ChEBI" id="CHEBI:15378"/>
        <dbReference type="ChEBI" id="CHEBI:15980"/>
        <dbReference type="ChEBI" id="CHEBI:29032"/>
        <dbReference type="ChEBI" id="CHEBI:30616"/>
        <dbReference type="ChEBI" id="CHEBI:33019"/>
        <dbReference type="ChEBI" id="CHEBI:57966"/>
        <dbReference type="ChEBI" id="CHEBI:456215"/>
        <dbReference type="EC" id="6.3.2.1"/>
    </reaction>
</comment>
<dbReference type="NCBIfam" id="TIGR00125">
    <property type="entry name" value="cyt_tran_rel"/>
    <property type="match status" value="1"/>
</dbReference>
<comment type="function">
    <text evidence="8">Catalyzes the condensation of pantoate with beta-alanine in an ATP-dependent reaction via a pantoyl-adenylate intermediate.</text>
</comment>
<dbReference type="InterPro" id="IPR014729">
    <property type="entry name" value="Rossmann-like_a/b/a_fold"/>
</dbReference>
<dbReference type="GO" id="GO:0005524">
    <property type="term" value="F:ATP binding"/>
    <property type="evidence" value="ECO:0007669"/>
    <property type="project" value="UniProtKB-KW"/>
</dbReference>
<dbReference type="Proteomes" id="UP001333710">
    <property type="component" value="Chromosome"/>
</dbReference>
<dbReference type="GO" id="GO:0004592">
    <property type="term" value="F:pantoate-beta-alanine ligase activity"/>
    <property type="evidence" value="ECO:0007669"/>
    <property type="project" value="UniProtKB-UniRule"/>
</dbReference>
<evidence type="ECO:0000256" key="1">
    <source>
        <dbReference type="ARBA" id="ARBA00004990"/>
    </source>
</evidence>
<feature type="binding site" evidence="8">
    <location>
        <position position="155"/>
    </location>
    <ligand>
        <name>(R)-pantoate</name>
        <dbReference type="ChEBI" id="CHEBI:15980"/>
    </ligand>
</feature>
<dbReference type="KEGG" id="pmaw:MACH26_02260"/>
<dbReference type="SUPFAM" id="SSF52374">
    <property type="entry name" value="Nucleotidylyl transferase"/>
    <property type="match status" value="1"/>
</dbReference>
<dbReference type="CDD" id="cd00560">
    <property type="entry name" value="PanC"/>
    <property type="match status" value="1"/>
</dbReference>
<keyword evidence="3 8" id="KW-0436">Ligase</keyword>
<feature type="binding site" evidence="8">
    <location>
        <begin position="149"/>
        <end position="152"/>
    </location>
    <ligand>
        <name>ATP</name>
        <dbReference type="ChEBI" id="CHEBI:30616"/>
    </ligand>
</feature>
<evidence type="ECO:0000256" key="8">
    <source>
        <dbReference type="HAMAP-Rule" id="MF_00158"/>
    </source>
</evidence>
<dbReference type="EC" id="6.3.2.1" evidence="8"/>
<feature type="active site" description="Proton donor" evidence="8">
    <location>
        <position position="37"/>
    </location>
</feature>
<feature type="binding site" evidence="8">
    <location>
        <position position="61"/>
    </location>
    <ligand>
        <name>(R)-pantoate</name>
        <dbReference type="ChEBI" id="CHEBI:15980"/>
    </ligand>
</feature>
<evidence type="ECO:0000256" key="7">
    <source>
        <dbReference type="ARBA" id="ARBA00048258"/>
    </source>
</evidence>
<proteinExistence type="inferred from homology"/>
<feature type="binding site" evidence="8">
    <location>
        <position position="178"/>
    </location>
    <ligand>
        <name>ATP</name>
        <dbReference type="ChEBI" id="CHEBI:30616"/>
    </ligand>
</feature>
<feature type="binding site" evidence="8">
    <location>
        <begin position="30"/>
        <end position="37"/>
    </location>
    <ligand>
        <name>ATP</name>
        <dbReference type="ChEBI" id="CHEBI:30616"/>
    </ligand>
</feature>
<keyword evidence="8" id="KW-0963">Cytoplasm</keyword>
<comment type="similarity">
    <text evidence="2 8">Belongs to the pantothenate synthetase family.</text>
</comment>
<protein>
    <recommendedName>
        <fullName evidence="8">Pantothenate synthetase</fullName>
        <shortName evidence="8">PS</shortName>
        <ecNumber evidence="8">6.3.2.1</ecNumber>
    </recommendedName>
    <alternativeName>
        <fullName evidence="8">Pantoate--beta-alanine ligase</fullName>
    </alternativeName>
    <alternativeName>
        <fullName evidence="8">Pantoate-activating enzyme</fullName>
    </alternativeName>
</protein>
<dbReference type="GO" id="GO:0005829">
    <property type="term" value="C:cytosol"/>
    <property type="evidence" value="ECO:0007669"/>
    <property type="project" value="TreeGrafter"/>
</dbReference>
<evidence type="ECO:0000256" key="3">
    <source>
        <dbReference type="ARBA" id="ARBA00022598"/>
    </source>
</evidence>
<reference evidence="9" key="1">
    <citation type="submission" date="2023-01" db="EMBL/GenBank/DDBJ databases">
        <title>Complete genome sequence of Planctobacterium marinum strain Dej080120_11.</title>
        <authorList>
            <person name="Ueki S."/>
            <person name="Maruyama F."/>
        </authorList>
    </citation>
    <scope>NUCLEOTIDE SEQUENCE</scope>
    <source>
        <strain evidence="9">Dej080120_11</strain>
    </source>
</reference>
<dbReference type="NCBIfam" id="TIGR00018">
    <property type="entry name" value="panC"/>
    <property type="match status" value="1"/>
</dbReference>
<sequence>MLKIADIIKLREQRRSWQLDGKVIGFVPTMGNLHDGHLQLVREAKKSCDIVVVSIFVNPMQFGPNEDLDAYPRTMEEDCAKLEALGVDCLFTPDSEAIYARGLEQQTFVEVPGISYMICGASRPGHFRGVATIVCKLFNMVQPNHAFFGEKDFQQLQVIKAMVQDLSMNLTIHGVATVRESDGLAMSSRNGYLNEKERSIAPKLYSALLTLSEQIISGRRDFRQLVKEHTLFLNNAGFKTDYIEIRCAETLMHPSHEDTELVILAAGFLGKTRLIDNLPVSLD</sequence>
<dbReference type="Gene3D" id="3.30.1300.10">
    <property type="entry name" value="Pantoate-beta-alanine ligase, C-terminal domain"/>
    <property type="match status" value="1"/>
</dbReference>
<keyword evidence="5 8" id="KW-0547">Nucleotide-binding</keyword>
<dbReference type="RefSeq" id="WP_338290523.1">
    <property type="nucleotide sequence ID" value="NZ_AP027272.1"/>
</dbReference>
<keyword evidence="10" id="KW-1185">Reference proteome</keyword>
<dbReference type="PANTHER" id="PTHR21299:SF1">
    <property type="entry name" value="PANTOATE--BETA-ALANINE LIGASE"/>
    <property type="match status" value="1"/>
</dbReference>
<gene>
    <name evidence="8 9" type="primary">panC</name>
    <name evidence="9" type="ORF">MACH26_02260</name>
</gene>
<dbReference type="HAMAP" id="MF_00158">
    <property type="entry name" value="PanC"/>
    <property type="match status" value="1"/>
</dbReference>
<dbReference type="InterPro" id="IPR042176">
    <property type="entry name" value="Pantoate_ligase_C"/>
</dbReference>
<keyword evidence="6 8" id="KW-0067">ATP-binding</keyword>
<comment type="pathway">
    <text evidence="1 8">Cofactor biosynthesis; (R)-pantothenate biosynthesis; (R)-pantothenate from (R)-pantoate and beta-alanine: step 1/1.</text>
</comment>
<dbReference type="GO" id="GO:0015940">
    <property type="term" value="P:pantothenate biosynthetic process"/>
    <property type="evidence" value="ECO:0007669"/>
    <property type="project" value="UniProtKB-UniRule"/>
</dbReference>
<comment type="subunit">
    <text evidence="8">Homodimer.</text>
</comment>
<dbReference type="FunFam" id="3.30.1300.10:FF:000001">
    <property type="entry name" value="Pantothenate synthetase"/>
    <property type="match status" value="1"/>
</dbReference>
<dbReference type="InterPro" id="IPR004821">
    <property type="entry name" value="Cyt_trans-like"/>
</dbReference>
<evidence type="ECO:0000256" key="6">
    <source>
        <dbReference type="ARBA" id="ARBA00022840"/>
    </source>
</evidence>
<evidence type="ECO:0000256" key="2">
    <source>
        <dbReference type="ARBA" id="ARBA00009256"/>
    </source>
</evidence>
<dbReference type="EMBL" id="AP027272">
    <property type="protein sequence ID" value="BDX04705.1"/>
    <property type="molecule type" value="Genomic_DNA"/>
</dbReference>
<dbReference type="PANTHER" id="PTHR21299">
    <property type="entry name" value="CYTIDYLATE KINASE/PANTOATE-BETA-ALANINE LIGASE"/>
    <property type="match status" value="1"/>
</dbReference>
<evidence type="ECO:0000313" key="9">
    <source>
        <dbReference type="EMBL" id="BDX04705.1"/>
    </source>
</evidence>
<dbReference type="FunFam" id="3.40.50.620:FF:000013">
    <property type="entry name" value="Pantothenate synthetase"/>
    <property type="match status" value="1"/>
</dbReference>
<accession>A0AA48HU99</accession>
<organism evidence="9 10">
    <name type="scientific">Planctobacterium marinum</name>
    <dbReference type="NCBI Taxonomy" id="1631968"/>
    <lineage>
        <taxon>Bacteria</taxon>
        <taxon>Pseudomonadati</taxon>
        <taxon>Pseudomonadota</taxon>
        <taxon>Gammaproteobacteria</taxon>
        <taxon>Alteromonadales</taxon>
        <taxon>Alteromonadaceae</taxon>
        <taxon>Planctobacterium</taxon>
    </lineage>
</organism>
<feature type="binding site" evidence="8">
    <location>
        <begin position="186"/>
        <end position="189"/>
    </location>
    <ligand>
        <name>ATP</name>
        <dbReference type="ChEBI" id="CHEBI:30616"/>
    </ligand>
</feature>
<evidence type="ECO:0000313" key="10">
    <source>
        <dbReference type="Proteomes" id="UP001333710"/>
    </source>
</evidence>
<evidence type="ECO:0000256" key="4">
    <source>
        <dbReference type="ARBA" id="ARBA00022655"/>
    </source>
</evidence>
<evidence type="ECO:0000256" key="5">
    <source>
        <dbReference type="ARBA" id="ARBA00022741"/>
    </source>
</evidence>